<dbReference type="InParanoid" id="A0A2K2CID3"/>
<keyword evidence="3" id="KW-1185">Reference proteome</keyword>
<evidence type="ECO:0000313" key="2">
    <source>
        <dbReference type="EnsemblPlants" id="PNT61790"/>
    </source>
</evidence>
<dbReference type="EMBL" id="CM000884">
    <property type="protein sequence ID" value="PNT61790.1"/>
    <property type="molecule type" value="Genomic_DNA"/>
</dbReference>
<gene>
    <name evidence="1" type="ORF">BRADI_5g20753v3</name>
</gene>
<protein>
    <submittedName>
        <fullName evidence="1 2">Uncharacterized protein</fullName>
    </submittedName>
</protein>
<name>A0A2K2CID3_BRADI</name>
<proteinExistence type="predicted"/>
<dbReference type="AlphaFoldDB" id="A0A2K2CID3"/>
<dbReference type="EnsemblPlants" id="PNT61790">
    <property type="protein sequence ID" value="PNT61790"/>
    <property type="gene ID" value="BRADI_5g20753v3"/>
</dbReference>
<dbReference type="Proteomes" id="UP000008810">
    <property type="component" value="Chromosome 5"/>
</dbReference>
<accession>A0A2K2CID3</accession>
<reference evidence="1" key="2">
    <citation type="submission" date="2017-06" db="EMBL/GenBank/DDBJ databases">
        <title>WGS assembly of Brachypodium distachyon.</title>
        <authorList>
            <consortium name="The International Brachypodium Initiative"/>
            <person name="Lucas S."/>
            <person name="Harmon-Smith M."/>
            <person name="Lail K."/>
            <person name="Tice H."/>
            <person name="Grimwood J."/>
            <person name="Bruce D."/>
            <person name="Barry K."/>
            <person name="Shu S."/>
            <person name="Lindquist E."/>
            <person name="Wang M."/>
            <person name="Pitluck S."/>
            <person name="Vogel J.P."/>
            <person name="Garvin D.F."/>
            <person name="Mockler T.C."/>
            <person name="Schmutz J."/>
            <person name="Rokhsar D."/>
            <person name="Bevan M.W."/>
        </authorList>
    </citation>
    <scope>NUCLEOTIDE SEQUENCE</scope>
    <source>
        <strain evidence="1">Bd21</strain>
    </source>
</reference>
<sequence length="86" mass="9870">MGLVQQRDGRNDSRFHACRLSGCSVPFPLLKDSSIRYTPRLGGWSTRYVLNVLIGVGRMRSDMCLDIVSYGDLVTYNRHRVFEMTK</sequence>
<evidence type="ECO:0000313" key="3">
    <source>
        <dbReference type="Proteomes" id="UP000008810"/>
    </source>
</evidence>
<organism evidence="1">
    <name type="scientific">Brachypodium distachyon</name>
    <name type="common">Purple false brome</name>
    <name type="synonym">Trachynia distachya</name>
    <dbReference type="NCBI Taxonomy" id="15368"/>
    <lineage>
        <taxon>Eukaryota</taxon>
        <taxon>Viridiplantae</taxon>
        <taxon>Streptophyta</taxon>
        <taxon>Embryophyta</taxon>
        <taxon>Tracheophyta</taxon>
        <taxon>Spermatophyta</taxon>
        <taxon>Magnoliopsida</taxon>
        <taxon>Liliopsida</taxon>
        <taxon>Poales</taxon>
        <taxon>Poaceae</taxon>
        <taxon>BOP clade</taxon>
        <taxon>Pooideae</taxon>
        <taxon>Stipodae</taxon>
        <taxon>Brachypodieae</taxon>
        <taxon>Brachypodium</taxon>
    </lineage>
</organism>
<reference evidence="1 2" key="1">
    <citation type="journal article" date="2010" name="Nature">
        <title>Genome sequencing and analysis of the model grass Brachypodium distachyon.</title>
        <authorList>
            <consortium name="International Brachypodium Initiative"/>
        </authorList>
    </citation>
    <scope>NUCLEOTIDE SEQUENCE [LARGE SCALE GENOMIC DNA]</scope>
    <source>
        <strain evidence="1 2">Bd21</strain>
    </source>
</reference>
<reference evidence="2" key="3">
    <citation type="submission" date="2018-08" db="UniProtKB">
        <authorList>
            <consortium name="EnsemblPlants"/>
        </authorList>
    </citation>
    <scope>IDENTIFICATION</scope>
    <source>
        <strain evidence="2">cv. Bd21</strain>
    </source>
</reference>
<dbReference type="Gramene" id="PNT61790">
    <property type="protein sequence ID" value="PNT61790"/>
    <property type="gene ID" value="BRADI_5g20753v3"/>
</dbReference>
<evidence type="ECO:0000313" key="1">
    <source>
        <dbReference type="EMBL" id="PNT61790.1"/>
    </source>
</evidence>